<feature type="transmembrane region" description="Helical" evidence="2">
    <location>
        <begin position="41"/>
        <end position="62"/>
    </location>
</feature>
<feature type="region of interest" description="Disordered" evidence="1">
    <location>
        <begin position="66"/>
        <end position="135"/>
    </location>
</feature>
<accession>A0ABS5YQ62</accession>
<keyword evidence="2" id="KW-0472">Membrane</keyword>
<protein>
    <submittedName>
        <fullName evidence="3">Uncharacterized protein</fullName>
    </submittedName>
</protein>
<dbReference type="EMBL" id="JAHKKG010000005">
    <property type="protein sequence ID" value="MBU2665570.1"/>
    <property type="molecule type" value="Genomic_DNA"/>
</dbReference>
<keyword evidence="2" id="KW-0812">Transmembrane</keyword>
<reference evidence="3 4" key="1">
    <citation type="submission" date="2021-06" db="EMBL/GenBank/DDBJ databases">
        <title>Actinoplanes lichenicola sp. nov., and Actinoplanes ovalisporus sp. nov., isolated from lichen in Thailand.</title>
        <authorList>
            <person name="Saeng-In P."/>
            <person name="Kanchanasin P."/>
            <person name="Yuki M."/>
            <person name="Kudo T."/>
            <person name="Ohkuma M."/>
            <person name="Phongsopitanun W."/>
            <person name="Tanasupawat S."/>
        </authorList>
    </citation>
    <scope>NUCLEOTIDE SEQUENCE [LARGE SCALE GENOMIC DNA]</scope>
    <source>
        <strain evidence="3 4">NBRC 110975</strain>
    </source>
</reference>
<comment type="caution">
    <text evidence="3">The sequence shown here is derived from an EMBL/GenBank/DDBJ whole genome shotgun (WGS) entry which is preliminary data.</text>
</comment>
<organism evidence="3 4">
    <name type="scientific">Paractinoplanes bogorensis</name>
    <dbReference type="NCBI Taxonomy" id="1610840"/>
    <lineage>
        <taxon>Bacteria</taxon>
        <taxon>Bacillati</taxon>
        <taxon>Actinomycetota</taxon>
        <taxon>Actinomycetes</taxon>
        <taxon>Micromonosporales</taxon>
        <taxon>Micromonosporaceae</taxon>
        <taxon>Paractinoplanes</taxon>
    </lineage>
</organism>
<dbReference type="Proteomes" id="UP001519654">
    <property type="component" value="Unassembled WGS sequence"/>
</dbReference>
<gene>
    <name evidence="3" type="ORF">KOI35_18840</name>
</gene>
<name>A0ABS5YQ62_9ACTN</name>
<proteinExistence type="predicted"/>
<evidence type="ECO:0000256" key="1">
    <source>
        <dbReference type="SAM" id="MobiDB-lite"/>
    </source>
</evidence>
<keyword evidence="2" id="KW-1133">Transmembrane helix</keyword>
<evidence type="ECO:0000256" key="2">
    <source>
        <dbReference type="SAM" id="Phobius"/>
    </source>
</evidence>
<evidence type="ECO:0000313" key="3">
    <source>
        <dbReference type="EMBL" id="MBU2665570.1"/>
    </source>
</evidence>
<evidence type="ECO:0000313" key="4">
    <source>
        <dbReference type="Proteomes" id="UP001519654"/>
    </source>
</evidence>
<dbReference type="RefSeq" id="WP_215788757.1">
    <property type="nucleotide sequence ID" value="NZ_JAHKKG010000005.1"/>
</dbReference>
<keyword evidence="4" id="KW-1185">Reference proteome</keyword>
<sequence length="285" mass="29317">MNEDLRALMRAELNSERPPPLGDVVGAAVRAGRRTRRRRRIGVAGAGAAGVLVILLSGSLAAHSEPRRPVVAEPADQSGPLPAPPTGGPLGRAAAQKAPVSPGSVPITATPPTTRSPERNLAIPSGTDSAAGPRKKATTGAMLHLLTQLLPPGRTSHAAVSSNEDLYVQMYLDRGAGPGMVRMMLGKLPADGPRGTTPNVSVSQVPDNCLQSTVVVARWADGTAVQVDVASCLAGDGRTNPPGRVVLSPDEAARIAADPRWGVTMDADLIKQGEARFGGAPVFTS</sequence>